<proteinExistence type="predicted"/>
<dbReference type="RefSeq" id="WP_015848152.1">
    <property type="nucleotide sequence ID" value="NC_012912.1"/>
</dbReference>
<accession>C6CN54</accession>
<dbReference type="HOGENOM" id="CLU_2751294_0_0_6"/>
<evidence type="ECO:0000313" key="1">
    <source>
        <dbReference type="EMBL" id="ACT08649.1"/>
    </source>
</evidence>
<gene>
    <name evidence="1" type="ordered locus">Dd1591_3849</name>
</gene>
<dbReference type="Proteomes" id="UP000002735">
    <property type="component" value="Chromosome"/>
</dbReference>
<dbReference type="AlphaFoldDB" id="C6CN54"/>
<sequence length="82" mass="9326">MQQISIWLWVKPGVAGCELAQRITKPDRRGVKLREGDYAIPTASFAWDAALAICRHEDVATNDILFRPARQETYQELSSHVE</sequence>
<dbReference type="OrthoDB" id="9810734at2"/>
<dbReference type="GeneID" id="45081875"/>
<reference evidence="1 2" key="1">
    <citation type="submission" date="2009-06" db="EMBL/GenBank/DDBJ databases">
        <title>Complete sequence of Dickeya zeae Ech1591.</title>
        <authorList>
            <consortium name="US DOE Joint Genome Institute"/>
            <person name="Lucas S."/>
            <person name="Copeland A."/>
            <person name="Lapidus A."/>
            <person name="Glavina del Rio T."/>
            <person name="Tice H."/>
            <person name="Bruce D."/>
            <person name="Goodwin L."/>
            <person name="Pitluck S."/>
            <person name="Chertkov O."/>
            <person name="Brettin T."/>
            <person name="Detter J.C."/>
            <person name="Han C."/>
            <person name="Larimer F."/>
            <person name="Land M."/>
            <person name="Hauser L."/>
            <person name="Kyrpides N."/>
            <person name="Ovchinnikova G."/>
            <person name="Balakrishnan V."/>
            <person name="Glasner J."/>
            <person name="Perna N.T."/>
        </authorList>
    </citation>
    <scope>NUCLEOTIDE SEQUENCE [LARGE SCALE GENOMIC DNA]</scope>
    <source>
        <strain evidence="1 2">Ech1591</strain>
    </source>
</reference>
<protein>
    <submittedName>
        <fullName evidence="1">Uncharacterized protein</fullName>
    </submittedName>
</protein>
<dbReference type="STRING" id="561229.Dd1591_3849"/>
<organism evidence="1 2">
    <name type="scientific">Dickeya chrysanthemi (strain Ech1591)</name>
    <name type="common">Dickeya zeae (strain Ech1591)</name>
    <dbReference type="NCBI Taxonomy" id="561229"/>
    <lineage>
        <taxon>Bacteria</taxon>
        <taxon>Pseudomonadati</taxon>
        <taxon>Pseudomonadota</taxon>
        <taxon>Gammaproteobacteria</taxon>
        <taxon>Enterobacterales</taxon>
        <taxon>Pectobacteriaceae</taxon>
        <taxon>Dickeya</taxon>
    </lineage>
</organism>
<evidence type="ECO:0000313" key="2">
    <source>
        <dbReference type="Proteomes" id="UP000002735"/>
    </source>
</evidence>
<dbReference type="EMBL" id="CP001655">
    <property type="protein sequence ID" value="ACT08649.1"/>
    <property type="molecule type" value="Genomic_DNA"/>
</dbReference>
<name>C6CN54_DICC1</name>
<dbReference type="KEGG" id="dze:Dd1591_3849"/>